<protein>
    <submittedName>
        <fullName evidence="1">Uncharacterized protein</fullName>
    </submittedName>
</protein>
<keyword evidence="2" id="KW-1185">Reference proteome</keyword>
<proteinExistence type="predicted"/>
<gene>
    <name evidence="1" type="ORF">JN00_0458</name>
</gene>
<reference evidence="1 2" key="1">
    <citation type="submission" date="2018-10" db="EMBL/GenBank/DDBJ databases">
        <title>Genomic Encyclopedia of Archaeal and Bacterial Type Strains, Phase II (KMG-II): from individual species to whole genera.</title>
        <authorList>
            <person name="Goeker M."/>
        </authorList>
    </citation>
    <scope>NUCLEOTIDE SEQUENCE [LARGE SCALE GENOMIC DNA]</scope>
    <source>
        <strain evidence="1 2">ATCC 29870</strain>
    </source>
</reference>
<evidence type="ECO:0000313" key="1">
    <source>
        <dbReference type="EMBL" id="RMA77506.1"/>
    </source>
</evidence>
<dbReference type="OrthoDB" id="396237at2"/>
<dbReference type="EMBL" id="REFI01000009">
    <property type="protein sequence ID" value="RMA77506.1"/>
    <property type="molecule type" value="Genomic_DNA"/>
</dbReference>
<dbReference type="Proteomes" id="UP000267246">
    <property type="component" value="Unassembled WGS sequence"/>
</dbReference>
<accession>A0A3L9ZYI3</accession>
<organism evidence="1 2">
    <name type="scientific">Metamycoplasma subdolum</name>
    <dbReference type="NCBI Taxonomy" id="92407"/>
    <lineage>
        <taxon>Bacteria</taxon>
        <taxon>Bacillati</taxon>
        <taxon>Mycoplasmatota</taxon>
        <taxon>Mycoplasmoidales</taxon>
        <taxon>Metamycoplasmataceae</taxon>
        <taxon>Metamycoplasma</taxon>
    </lineage>
</organism>
<sequence>MKEEEFQKTLDDIQIVREKDLLEAIFLLDELGKKTFIEAQLREINAMRESIIFELKRKNLKAQTKLDTLKLINCLKNKKMDHAFMVIYNELKTRDDVQDYASEFQFFFNQNDFQARGFQTLLYEFLAFQKIDYDFIVNKRKINPKKLGNLADKSEIKKAQDHVLGFFEKDIAKYKTASKVFTGYLFTYWDEILFNNTINDEQAIINVTQVLLGDKNKDELNENERKIYEIFA</sequence>
<evidence type="ECO:0000313" key="2">
    <source>
        <dbReference type="Proteomes" id="UP000267246"/>
    </source>
</evidence>
<dbReference type="AlphaFoldDB" id="A0A3L9ZYI3"/>
<name>A0A3L9ZYI3_9BACT</name>
<dbReference type="RefSeq" id="WP_121940919.1">
    <property type="nucleotide sequence ID" value="NZ_CP137846.1"/>
</dbReference>
<comment type="caution">
    <text evidence="1">The sequence shown here is derived from an EMBL/GenBank/DDBJ whole genome shotgun (WGS) entry which is preliminary data.</text>
</comment>